<dbReference type="InterPro" id="IPR026030">
    <property type="entry name" value="Pur-cyt_permease_Fcy2/21/22"/>
</dbReference>
<dbReference type="InterPro" id="IPR001248">
    <property type="entry name" value="Pur-cyt_permease"/>
</dbReference>
<keyword evidence="3 7" id="KW-0813">Transport</keyword>
<dbReference type="Proteomes" id="UP000585665">
    <property type="component" value="Unassembled WGS sequence"/>
</dbReference>
<keyword evidence="4 8" id="KW-0812">Transmembrane</keyword>
<keyword evidence="5 8" id="KW-1133">Transmembrane helix</keyword>
<feature type="transmembrane region" description="Helical" evidence="8">
    <location>
        <begin position="271"/>
        <end position="292"/>
    </location>
</feature>
<evidence type="ECO:0000256" key="1">
    <source>
        <dbReference type="ARBA" id="ARBA00004141"/>
    </source>
</evidence>
<evidence type="ECO:0000256" key="3">
    <source>
        <dbReference type="ARBA" id="ARBA00022448"/>
    </source>
</evidence>
<sequence>MSLEAHTIYPIPHSERHGRTRDLFTVWFGCNLMMLTVATGALGTTVFGLPLLWAIGASTLGMVVGGVFMALHAAQGPRLGVPQMVQTRGQFGSWGAAPIVMMMVLMYVGFAASNCVLGGQSLQLAVPAISRDQGILLIVASTILPALLGYNAIHAAARLTTWFGGAAILYCLWRATALLPLSAWTAGQVTMTGLLGSVSTGALWQIAYAPYVSDASRYLRADQSGVRASFWASYGGSVLGSLLPTILGAELGLMAGHGDLAHTLGWVSGPFSLPVVVVMSFSIAIANAVNVYCGTLSTITVVQTFVSRWRAGLAARVVVTLGLTGLAAYLSLAMADNFLHSYTAFLELLMAVMVPWTAINLIDYYVVCHGSYDVDAFFARGGGIYGRWNVSALLSYAVGIACQIPFLSTPLYVGPIARRLAGADISWAVGLLVTTPVYLLAVRVLDRSRGAPTLASPISRASCTP</sequence>
<evidence type="ECO:0000256" key="5">
    <source>
        <dbReference type="ARBA" id="ARBA00022989"/>
    </source>
</evidence>
<feature type="transmembrane region" description="Helical" evidence="8">
    <location>
        <begin position="51"/>
        <end position="71"/>
    </location>
</feature>
<feature type="transmembrane region" description="Helical" evidence="8">
    <location>
        <begin position="189"/>
        <end position="209"/>
    </location>
</feature>
<accession>A0A850PD88</accession>
<feature type="transmembrane region" description="Helical" evidence="8">
    <location>
        <begin position="344"/>
        <end position="367"/>
    </location>
</feature>
<keyword evidence="10" id="KW-1185">Reference proteome</keyword>
<reference evidence="9 10" key="1">
    <citation type="submission" date="2020-06" db="EMBL/GenBank/DDBJ databases">
        <title>Description of novel acetic acid bacteria.</title>
        <authorList>
            <person name="Sombolestani A."/>
        </authorList>
    </citation>
    <scope>NUCLEOTIDE SEQUENCE [LARGE SCALE GENOMIC DNA]</scope>
    <source>
        <strain evidence="9 10">LMG 27010</strain>
    </source>
</reference>
<feature type="transmembrane region" description="Helical" evidence="8">
    <location>
        <begin position="230"/>
        <end position="251"/>
    </location>
</feature>
<dbReference type="GO" id="GO:0022857">
    <property type="term" value="F:transmembrane transporter activity"/>
    <property type="evidence" value="ECO:0007669"/>
    <property type="project" value="InterPro"/>
</dbReference>
<dbReference type="Gene3D" id="1.10.4160.10">
    <property type="entry name" value="Hydantoin permease"/>
    <property type="match status" value="1"/>
</dbReference>
<feature type="transmembrane region" description="Helical" evidence="8">
    <location>
        <begin position="162"/>
        <end position="183"/>
    </location>
</feature>
<feature type="transmembrane region" description="Helical" evidence="8">
    <location>
        <begin position="91"/>
        <end position="113"/>
    </location>
</feature>
<gene>
    <name evidence="9" type="ORF">HUK82_08640</name>
</gene>
<evidence type="ECO:0000256" key="2">
    <source>
        <dbReference type="ARBA" id="ARBA00008974"/>
    </source>
</evidence>
<dbReference type="PANTHER" id="PTHR31806:SF1">
    <property type="entry name" value="PURINE-CYTOSINE PERMEASE FCY2-RELATED"/>
    <property type="match status" value="1"/>
</dbReference>
<dbReference type="PIRSF" id="PIRSF002744">
    <property type="entry name" value="Pur-cyt_permease"/>
    <property type="match status" value="1"/>
</dbReference>
<feature type="transmembrane region" description="Helical" evidence="8">
    <location>
        <begin position="133"/>
        <end position="150"/>
    </location>
</feature>
<comment type="subcellular location">
    <subcellularLocation>
        <location evidence="1">Membrane</location>
        <topology evidence="1">Multi-pass membrane protein</topology>
    </subcellularLocation>
</comment>
<dbReference type="EMBL" id="JABXXR010000054">
    <property type="protein sequence ID" value="NVN40629.1"/>
    <property type="molecule type" value="Genomic_DNA"/>
</dbReference>
<feature type="transmembrane region" description="Helical" evidence="8">
    <location>
        <begin position="313"/>
        <end position="332"/>
    </location>
</feature>
<evidence type="ECO:0000313" key="10">
    <source>
        <dbReference type="Proteomes" id="UP000585665"/>
    </source>
</evidence>
<feature type="transmembrane region" description="Helical" evidence="8">
    <location>
        <begin position="425"/>
        <end position="445"/>
    </location>
</feature>
<name>A0A850PD88_9PROT</name>
<comment type="caution">
    <text evidence="9">The sequence shown here is derived from an EMBL/GenBank/DDBJ whole genome shotgun (WGS) entry which is preliminary data.</text>
</comment>
<protein>
    <submittedName>
        <fullName evidence="9">Cytosine permease</fullName>
    </submittedName>
</protein>
<dbReference type="Pfam" id="PF02133">
    <property type="entry name" value="Transp_cyt_pur"/>
    <property type="match status" value="1"/>
</dbReference>
<evidence type="ECO:0000256" key="8">
    <source>
        <dbReference type="SAM" id="Phobius"/>
    </source>
</evidence>
<comment type="similarity">
    <text evidence="2 7">Belongs to the purine-cytosine permease (2.A.39) family.</text>
</comment>
<evidence type="ECO:0000256" key="7">
    <source>
        <dbReference type="PIRNR" id="PIRNR002744"/>
    </source>
</evidence>
<feature type="transmembrane region" description="Helical" evidence="8">
    <location>
        <begin position="388"/>
        <end position="413"/>
    </location>
</feature>
<dbReference type="PANTHER" id="PTHR31806">
    <property type="entry name" value="PURINE-CYTOSINE PERMEASE FCY2-RELATED"/>
    <property type="match status" value="1"/>
</dbReference>
<dbReference type="GO" id="GO:0005886">
    <property type="term" value="C:plasma membrane"/>
    <property type="evidence" value="ECO:0007669"/>
    <property type="project" value="TreeGrafter"/>
</dbReference>
<organism evidence="9 10">
    <name type="scientific">Ameyamaea chiangmaiensis</name>
    <dbReference type="NCBI Taxonomy" id="442969"/>
    <lineage>
        <taxon>Bacteria</taxon>
        <taxon>Pseudomonadati</taxon>
        <taxon>Pseudomonadota</taxon>
        <taxon>Alphaproteobacteria</taxon>
        <taxon>Acetobacterales</taxon>
        <taxon>Acetobacteraceae</taxon>
        <taxon>Ameyamaea</taxon>
    </lineage>
</organism>
<evidence type="ECO:0000256" key="6">
    <source>
        <dbReference type="ARBA" id="ARBA00023136"/>
    </source>
</evidence>
<feature type="transmembrane region" description="Helical" evidence="8">
    <location>
        <begin position="23"/>
        <end position="45"/>
    </location>
</feature>
<evidence type="ECO:0000256" key="4">
    <source>
        <dbReference type="ARBA" id="ARBA00022692"/>
    </source>
</evidence>
<evidence type="ECO:0000313" key="9">
    <source>
        <dbReference type="EMBL" id="NVN40629.1"/>
    </source>
</evidence>
<keyword evidence="6 7" id="KW-0472">Membrane</keyword>
<proteinExistence type="inferred from homology"/>
<dbReference type="AlphaFoldDB" id="A0A850PD88"/>